<reference evidence="10 11" key="1">
    <citation type="submission" date="2016-12" db="EMBL/GenBank/DDBJ databases">
        <title>Draft genome of Tersicoccus phoenicis 1P05MA.</title>
        <authorList>
            <person name="Nakajima Y."/>
            <person name="Yoshizawa S."/>
            <person name="Nakamura K."/>
            <person name="Ogura Y."/>
            <person name="Hayashi T."/>
            <person name="Kogure K."/>
        </authorList>
    </citation>
    <scope>NUCLEOTIDE SEQUENCE [LARGE SCALE GENOMIC DNA]</scope>
    <source>
        <strain evidence="10 11">1p05MA</strain>
    </source>
</reference>
<keyword evidence="3 8" id="KW-0641">Proline biosynthesis</keyword>
<dbReference type="GO" id="GO:0003723">
    <property type="term" value="F:RNA binding"/>
    <property type="evidence" value="ECO:0007669"/>
    <property type="project" value="InterPro"/>
</dbReference>
<dbReference type="InterPro" id="IPR015947">
    <property type="entry name" value="PUA-like_sf"/>
</dbReference>
<dbReference type="PIRSF" id="PIRSF000729">
    <property type="entry name" value="GK"/>
    <property type="match status" value="1"/>
</dbReference>
<evidence type="ECO:0000256" key="1">
    <source>
        <dbReference type="ARBA" id="ARBA00022490"/>
    </source>
</evidence>
<evidence type="ECO:0000256" key="5">
    <source>
        <dbReference type="ARBA" id="ARBA00022741"/>
    </source>
</evidence>
<dbReference type="InterPro" id="IPR001057">
    <property type="entry name" value="Glu/AcGlu_kinase"/>
</dbReference>
<dbReference type="EMBL" id="MRDE01000050">
    <property type="protein sequence ID" value="OMH24688.1"/>
    <property type="molecule type" value="Genomic_DNA"/>
</dbReference>
<dbReference type="NCBIfam" id="TIGR01027">
    <property type="entry name" value="proB"/>
    <property type="match status" value="1"/>
</dbReference>
<gene>
    <name evidence="8" type="primary">proB</name>
    <name evidence="10" type="ORF">BKD30_07915</name>
</gene>
<keyword evidence="6 8" id="KW-0418">Kinase</keyword>
<evidence type="ECO:0000256" key="3">
    <source>
        <dbReference type="ARBA" id="ARBA00022650"/>
    </source>
</evidence>
<dbReference type="InterPro" id="IPR041739">
    <property type="entry name" value="G5K_ProB"/>
</dbReference>
<evidence type="ECO:0000256" key="7">
    <source>
        <dbReference type="ARBA" id="ARBA00022840"/>
    </source>
</evidence>
<dbReference type="Gene3D" id="2.30.130.10">
    <property type="entry name" value="PUA domain"/>
    <property type="match status" value="1"/>
</dbReference>
<protein>
    <recommendedName>
        <fullName evidence="8">Glutamate 5-kinase</fullName>
        <ecNumber evidence="8">2.7.2.11</ecNumber>
    </recommendedName>
    <alternativeName>
        <fullName evidence="8">Gamma-glutamyl kinase</fullName>
        <shortName evidence="8">GK</shortName>
    </alternativeName>
</protein>
<name>A0A1R1LB24_9MICC</name>
<dbReference type="InterPro" id="IPR019797">
    <property type="entry name" value="Glutamate_5-kinase_CS"/>
</dbReference>
<dbReference type="PANTHER" id="PTHR43654">
    <property type="entry name" value="GLUTAMATE 5-KINASE"/>
    <property type="match status" value="1"/>
</dbReference>
<feature type="binding site" evidence="8">
    <location>
        <begin position="225"/>
        <end position="231"/>
    </location>
    <ligand>
        <name>ATP</name>
        <dbReference type="ChEBI" id="CHEBI:30616"/>
    </ligand>
</feature>
<dbReference type="CDD" id="cd21157">
    <property type="entry name" value="PUA_G5K"/>
    <property type="match status" value="1"/>
</dbReference>
<dbReference type="InterPro" id="IPR005715">
    <property type="entry name" value="Glu_5kinase/COase_Synthase"/>
</dbReference>
<dbReference type="GO" id="GO:0005524">
    <property type="term" value="F:ATP binding"/>
    <property type="evidence" value="ECO:0007669"/>
    <property type="project" value="UniProtKB-KW"/>
</dbReference>
<evidence type="ECO:0000313" key="11">
    <source>
        <dbReference type="Proteomes" id="UP000187085"/>
    </source>
</evidence>
<keyword evidence="1 8" id="KW-0963">Cytoplasm</keyword>
<dbReference type="STRING" id="554083.BKD30_07915"/>
<dbReference type="InterPro" id="IPR036974">
    <property type="entry name" value="PUA_sf"/>
</dbReference>
<sequence length="379" mass="39510">MSVSRRRSPITARTEVPTAGRVVVKVGSSSLTSLGGGLDEDALSRLSEVLAATRLSGQEIILVSSGAIAAGLAPLGLTRRPKDLASQQAAAGVGQGLLMARYTRAFGEHGIVTGQVLLTADDLIRRTQYQNAHRALTRLLALGVLPIVNENDAVATHEIRFGDNDRLASLVAHLAHADLMILLSDVDALYDGPPAHGAQRIAEVSGPEDLAALTIGSTGRAGVGTGGMATKVEAATMAAANGIPALVTSTGYAAAALGGDPVGTWFHTTGNRHPIRLMWLAHLATIRGRLVLDDGAVKAVRDRRRSLLPAGIVAVTGSFAAGDPVELADRSGEVIARGLVNYGSDELPQMLGRTTYDLGEQLGQDYEREVVHVNDLVLA</sequence>
<keyword evidence="2 8" id="KW-0028">Amino-acid biosynthesis</keyword>
<proteinExistence type="inferred from homology"/>
<feature type="binding site" evidence="8">
    <location>
        <begin position="184"/>
        <end position="185"/>
    </location>
    <ligand>
        <name>ATP</name>
        <dbReference type="ChEBI" id="CHEBI:30616"/>
    </ligand>
</feature>
<comment type="function">
    <text evidence="8">Catalyzes the transfer of a phosphate group to glutamate to form L-glutamate 5-phosphate.</text>
</comment>
<evidence type="ECO:0000313" key="10">
    <source>
        <dbReference type="EMBL" id="OMH24688.1"/>
    </source>
</evidence>
<feature type="binding site" evidence="8">
    <location>
        <position position="164"/>
    </location>
    <ligand>
        <name>substrate</name>
    </ligand>
</feature>
<dbReference type="PRINTS" id="PR00474">
    <property type="entry name" value="GLU5KINASE"/>
</dbReference>
<dbReference type="Gene3D" id="3.40.1160.10">
    <property type="entry name" value="Acetylglutamate kinase-like"/>
    <property type="match status" value="1"/>
</dbReference>
<feature type="binding site" evidence="8">
    <location>
        <position position="152"/>
    </location>
    <ligand>
        <name>substrate</name>
    </ligand>
</feature>
<dbReference type="EC" id="2.7.2.11" evidence="8"/>
<feature type="binding site" evidence="8">
    <location>
        <position position="65"/>
    </location>
    <ligand>
        <name>substrate</name>
    </ligand>
</feature>
<dbReference type="InterPro" id="IPR036393">
    <property type="entry name" value="AceGlu_kinase-like_sf"/>
</dbReference>
<evidence type="ECO:0000256" key="2">
    <source>
        <dbReference type="ARBA" id="ARBA00022605"/>
    </source>
</evidence>
<accession>A0A1R1LB24</accession>
<keyword evidence="4 8" id="KW-0808">Transferase</keyword>
<comment type="catalytic activity">
    <reaction evidence="8">
        <text>L-glutamate + ATP = L-glutamyl 5-phosphate + ADP</text>
        <dbReference type="Rhea" id="RHEA:14877"/>
        <dbReference type="ChEBI" id="CHEBI:29985"/>
        <dbReference type="ChEBI" id="CHEBI:30616"/>
        <dbReference type="ChEBI" id="CHEBI:58274"/>
        <dbReference type="ChEBI" id="CHEBI:456216"/>
        <dbReference type="EC" id="2.7.2.11"/>
    </reaction>
</comment>
<dbReference type="Proteomes" id="UP000187085">
    <property type="component" value="Unassembled WGS sequence"/>
</dbReference>
<dbReference type="RefSeq" id="WP_076703818.1">
    <property type="nucleotide sequence ID" value="NZ_MRDE01000050.1"/>
</dbReference>
<evidence type="ECO:0000256" key="8">
    <source>
        <dbReference type="HAMAP-Rule" id="MF_00456"/>
    </source>
</evidence>
<dbReference type="FunFam" id="3.40.1160.10:FF:000006">
    <property type="entry name" value="Glutamate 5-kinase"/>
    <property type="match status" value="1"/>
</dbReference>
<dbReference type="PROSITE" id="PS50890">
    <property type="entry name" value="PUA"/>
    <property type="match status" value="1"/>
</dbReference>
<feature type="domain" description="PUA" evidence="9">
    <location>
        <begin position="288"/>
        <end position="367"/>
    </location>
</feature>
<dbReference type="Pfam" id="PF00696">
    <property type="entry name" value="AA_kinase"/>
    <property type="match status" value="1"/>
</dbReference>
<dbReference type="HAMAP" id="MF_00456">
    <property type="entry name" value="ProB"/>
    <property type="match status" value="1"/>
</dbReference>
<dbReference type="GO" id="GO:0004349">
    <property type="term" value="F:glutamate 5-kinase activity"/>
    <property type="evidence" value="ECO:0007669"/>
    <property type="project" value="UniProtKB-UniRule"/>
</dbReference>
<keyword evidence="5 8" id="KW-0547">Nucleotide-binding</keyword>
<dbReference type="InterPro" id="IPR001048">
    <property type="entry name" value="Asp/Glu/Uridylate_kinase"/>
</dbReference>
<feature type="binding site" evidence="8">
    <location>
        <position position="25"/>
    </location>
    <ligand>
        <name>ATP</name>
        <dbReference type="ChEBI" id="CHEBI:30616"/>
    </ligand>
</feature>
<keyword evidence="7 8" id="KW-0067">ATP-binding</keyword>
<dbReference type="PANTHER" id="PTHR43654:SF1">
    <property type="entry name" value="ISOPENTENYL PHOSPHATE KINASE"/>
    <property type="match status" value="1"/>
</dbReference>
<comment type="pathway">
    <text evidence="8">Amino-acid biosynthesis; L-proline biosynthesis; L-glutamate 5-semialdehyde from L-glutamate: step 1/2.</text>
</comment>
<dbReference type="OrthoDB" id="9804434at2"/>
<dbReference type="Pfam" id="PF01472">
    <property type="entry name" value="PUA"/>
    <property type="match status" value="1"/>
</dbReference>
<organism evidence="10 11">
    <name type="scientific">Tersicoccus phoenicis</name>
    <dbReference type="NCBI Taxonomy" id="554083"/>
    <lineage>
        <taxon>Bacteria</taxon>
        <taxon>Bacillati</taxon>
        <taxon>Actinomycetota</taxon>
        <taxon>Actinomycetes</taxon>
        <taxon>Micrococcales</taxon>
        <taxon>Micrococcaceae</taxon>
        <taxon>Tersicoccus</taxon>
    </lineage>
</organism>
<dbReference type="AlphaFoldDB" id="A0A1R1LB24"/>
<dbReference type="SUPFAM" id="SSF53633">
    <property type="entry name" value="Carbamate kinase-like"/>
    <property type="match status" value="1"/>
</dbReference>
<evidence type="ECO:0000259" key="9">
    <source>
        <dbReference type="SMART" id="SM00359"/>
    </source>
</evidence>
<dbReference type="InterPro" id="IPR002478">
    <property type="entry name" value="PUA"/>
</dbReference>
<dbReference type="GO" id="GO:0005829">
    <property type="term" value="C:cytosol"/>
    <property type="evidence" value="ECO:0007669"/>
    <property type="project" value="TreeGrafter"/>
</dbReference>
<evidence type="ECO:0000256" key="4">
    <source>
        <dbReference type="ARBA" id="ARBA00022679"/>
    </source>
</evidence>
<evidence type="ECO:0000256" key="6">
    <source>
        <dbReference type="ARBA" id="ARBA00022777"/>
    </source>
</evidence>
<dbReference type="PROSITE" id="PS00902">
    <property type="entry name" value="GLUTAMATE_5_KINASE"/>
    <property type="match status" value="1"/>
</dbReference>
<dbReference type="CDD" id="cd04242">
    <property type="entry name" value="AAK_G5K_ProB"/>
    <property type="match status" value="1"/>
</dbReference>
<comment type="caution">
    <text evidence="10">The sequence shown here is derived from an EMBL/GenBank/DDBJ whole genome shotgun (WGS) entry which is preliminary data.</text>
</comment>
<dbReference type="SMART" id="SM00359">
    <property type="entry name" value="PUA"/>
    <property type="match status" value="1"/>
</dbReference>
<dbReference type="SUPFAM" id="SSF88697">
    <property type="entry name" value="PUA domain-like"/>
    <property type="match status" value="1"/>
</dbReference>
<comment type="subcellular location">
    <subcellularLocation>
        <location evidence="8">Cytoplasm</location>
    </subcellularLocation>
</comment>
<keyword evidence="11" id="KW-1185">Reference proteome</keyword>
<dbReference type="UniPathway" id="UPA00098">
    <property type="reaction ID" value="UER00359"/>
</dbReference>
<comment type="similarity">
    <text evidence="8">Belongs to the glutamate 5-kinase family.</text>
</comment>
<dbReference type="InterPro" id="IPR011529">
    <property type="entry name" value="Glu_5kinase"/>
</dbReference>
<dbReference type="GO" id="GO:0055129">
    <property type="term" value="P:L-proline biosynthetic process"/>
    <property type="evidence" value="ECO:0007669"/>
    <property type="project" value="UniProtKB-UniRule"/>
</dbReference>